<dbReference type="Proteomes" id="UP000623795">
    <property type="component" value="Unassembled WGS sequence"/>
</dbReference>
<name>A0ABX1PUW7_9RHOO</name>
<evidence type="ECO:0000256" key="1">
    <source>
        <dbReference type="ARBA" id="ARBA00006484"/>
    </source>
</evidence>
<dbReference type="PRINTS" id="PR00080">
    <property type="entry name" value="SDRFAMILY"/>
</dbReference>
<accession>A0ABX1PUW7</accession>
<dbReference type="Gene3D" id="3.40.50.720">
    <property type="entry name" value="NAD(P)-binding Rossmann-like Domain"/>
    <property type="match status" value="1"/>
</dbReference>
<dbReference type="InterPro" id="IPR057326">
    <property type="entry name" value="KR_dom"/>
</dbReference>
<dbReference type="InterPro" id="IPR050259">
    <property type="entry name" value="SDR"/>
</dbReference>
<dbReference type="InterPro" id="IPR002347">
    <property type="entry name" value="SDR_fam"/>
</dbReference>
<comment type="caution">
    <text evidence="3">The sequence shown here is derived from an EMBL/GenBank/DDBJ whole genome shotgun (WGS) entry which is preliminary data.</text>
</comment>
<dbReference type="InterPro" id="IPR020904">
    <property type="entry name" value="Sc_DH/Rdtase_CS"/>
</dbReference>
<dbReference type="SUPFAM" id="SSF51735">
    <property type="entry name" value="NAD(P)-binding Rossmann-fold domains"/>
    <property type="match status" value="1"/>
</dbReference>
<proteinExistence type="inferred from homology"/>
<dbReference type="PRINTS" id="PR00081">
    <property type="entry name" value="GDHRDH"/>
</dbReference>
<gene>
    <name evidence="3" type="ORF">GPA22_00740</name>
</gene>
<dbReference type="PANTHER" id="PTHR42879:SF2">
    <property type="entry name" value="3-OXOACYL-[ACYL-CARRIER-PROTEIN] REDUCTASE FABG"/>
    <property type="match status" value="1"/>
</dbReference>
<feature type="domain" description="Ketoreductase" evidence="2">
    <location>
        <begin position="4"/>
        <end position="186"/>
    </location>
</feature>
<dbReference type="SMART" id="SM00822">
    <property type="entry name" value="PKS_KR"/>
    <property type="match status" value="1"/>
</dbReference>
<sequence>MTQKVAFVSGSGRGIGRAIAIALAESGHAVAVGDLREPEGNETVELIRKAGGKALFVPLDVADSASVQAALKRAVDELGPVDVLVNNAGWDELKPFTDTNEAFWQKVVDINYLGTLRLIHAVLPGMLERKWGRIISISSDAARVGSSFEAVYSGAKGAIISFTKTLAREVARKGVTANSVCPGPTRTPGFESVVDPTNAKLLESMVKSVPLGRLGEPEDIAAAVVYLASERAGYVTGQTLSVSGGLTMA</sequence>
<dbReference type="EMBL" id="WTVN01000001">
    <property type="protein sequence ID" value="NMG42266.1"/>
    <property type="molecule type" value="Genomic_DNA"/>
</dbReference>
<dbReference type="Pfam" id="PF13561">
    <property type="entry name" value="adh_short_C2"/>
    <property type="match status" value="1"/>
</dbReference>
<dbReference type="PANTHER" id="PTHR42879">
    <property type="entry name" value="3-OXOACYL-(ACYL-CARRIER-PROTEIN) REDUCTASE"/>
    <property type="match status" value="1"/>
</dbReference>
<evidence type="ECO:0000259" key="2">
    <source>
        <dbReference type="SMART" id="SM00822"/>
    </source>
</evidence>
<comment type="similarity">
    <text evidence="1">Belongs to the short-chain dehydrogenases/reductases (SDR) family.</text>
</comment>
<dbReference type="NCBIfam" id="NF005559">
    <property type="entry name" value="PRK07231.1"/>
    <property type="match status" value="1"/>
</dbReference>
<evidence type="ECO:0000313" key="4">
    <source>
        <dbReference type="Proteomes" id="UP000623795"/>
    </source>
</evidence>
<keyword evidence="4" id="KW-1185">Reference proteome</keyword>
<dbReference type="PROSITE" id="PS00061">
    <property type="entry name" value="ADH_SHORT"/>
    <property type="match status" value="1"/>
</dbReference>
<organism evidence="3 4">
    <name type="scientific">Aromatoleum toluvorans</name>
    <dbReference type="NCBI Taxonomy" id="92002"/>
    <lineage>
        <taxon>Bacteria</taxon>
        <taxon>Pseudomonadati</taxon>
        <taxon>Pseudomonadota</taxon>
        <taxon>Betaproteobacteria</taxon>
        <taxon>Rhodocyclales</taxon>
        <taxon>Rhodocyclaceae</taxon>
        <taxon>Aromatoleum</taxon>
    </lineage>
</organism>
<evidence type="ECO:0000313" key="3">
    <source>
        <dbReference type="EMBL" id="NMG42266.1"/>
    </source>
</evidence>
<dbReference type="InterPro" id="IPR036291">
    <property type="entry name" value="NAD(P)-bd_dom_sf"/>
</dbReference>
<reference evidence="3 4" key="1">
    <citation type="submission" date="2019-12" db="EMBL/GenBank/DDBJ databases">
        <title>Comparative genomics gives insights into the taxonomy of the Azoarcus-Aromatoleum group and reveals separate origins of nif in the plant-associated Azoarcus and non-plant-associated Aromatoleum sub-groups.</title>
        <authorList>
            <person name="Lafos M."/>
            <person name="Maluk M."/>
            <person name="Batista M."/>
            <person name="Junghare M."/>
            <person name="Carmona M."/>
            <person name="Faoro H."/>
            <person name="Cruz L.M."/>
            <person name="Battistoni F."/>
            <person name="De Souza E."/>
            <person name="Pedrosa F."/>
            <person name="Chen W.-M."/>
            <person name="Poole P.S."/>
            <person name="Dixon R.A."/>
            <person name="James E.K."/>
        </authorList>
    </citation>
    <scope>NUCLEOTIDE SEQUENCE [LARGE SCALE GENOMIC DNA]</scope>
    <source>
        <strain evidence="3 4">Td21</strain>
    </source>
</reference>
<protein>
    <submittedName>
        <fullName evidence="3">SDR family oxidoreductase</fullName>
    </submittedName>
</protein>